<evidence type="ECO:0000256" key="1">
    <source>
        <dbReference type="SAM" id="MobiDB-lite"/>
    </source>
</evidence>
<sequence>MAVVLGNRHPAPDPLEHLTPEALSELASLLRYSPPASHLSTRVLSRTFLDAQRATIESSRFPRQLRVAPGHAVRTLFRAPFADDWFPPLCPSHRRLNADLIGHLFRLLRVEASRGCDSLRSFVAAVRRDEEGGPDPHPHPHPHPVAVPARTAEAAAVAATTVVDALSSLVELYLSPEQVDCYFGRFATRGTFDLVQSGCPACVLAVVGGRGNVLIALRANLLGRARRPAHTPRLLGFVEAWVGAHGNKEKMRRESDRLAGELRSAKQVMREKRKRLRKERREKAKRDDRKGGTELRGRLPVRAEVMGGVSMPLVELRPRGTQLQREKEHPPAPAPVPAGATHAAPSQQAKKRPSTPESWEMFSSTSSSPGLFDEEDSQETGEYVPARHNWPRTRATGRSLQVPGPKPGPSGSPSESVYSSAPESVARVKPSYLRPSPAILGLPRPDEYGNIQSDAAKSFMGGPSARPQKQQRQRGRTAPSKQRPRQQDSSNTQESSNTDWGDLYEK</sequence>
<dbReference type="EMBL" id="BAAFSV010000006">
    <property type="protein sequence ID" value="GAB1320072.1"/>
    <property type="molecule type" value="Genomic_DNA"/>
</dbReference>
<keyword evidence="3" id="KW-1185">Reference proteome</keyword>
<gene>
    <name evidence="2" type="ORF">MFIFM68171_10282</name>
</gene>
<feature type="region of interest" description="Disordered" evidence="1">
    <location>
        <begin position="252"/>
        <end position="506"/>
    </location>
</feature>
<organism evidence="2 3">
    <name type="scientific">Madurella fahalii</name>
    <dbReference type="NCBI Taxonomy" id="1157608"/>
    <lineage>
        <taxon>Eukaryota</taxon>
        <taxon>Fungi</taxon>
        <taxon>Dikarya</taxon>
        <taxon>Ascomycota</taxon>
        <taxon>Pezizomycotina</taxon>
        <taxon>Sordariomycetes</taxon>
        <taxon>Sordariomycetidae</taxon>
        <taxon>Sordariales</taxon>
        <taxon>Sordariales incertae sedis</taxon>
        <taxon>Madurella</taxon>
    </lineage>
</organism>
<feature type="compositionally biased region" description="Basic and acidic residues" evidence="1">
    <location>
        <begin position="252"/>
        <end position="270"/>
    </location>
</feature>
<feature type="compositionally biased region" description="Basic and acidic residues" evidence="1">
    <location>
        <begin position="279"/>
        <end position="297"/>
    </location>
</feature>
<reference evidence="2 3" key="1">
    <citation type="submission" date="2024-09" db="EMBL/GenBank/DDBJ databases">
        <title>Itraconazole resistance in Madurella fahalii resulting from another homologue of gene encoding cytochrome P450 14-alpha sterol demethylase (CYP51).</title>
        <authorList>
            <person name="Yoshioka I."/>
            <person name="Fahal A.H."/>
            <person name="Kaneko S."/>
            <person name="Yaguchi T."/>
        </authorList>
    </citation>
    <scope>NUCLEOTIDE SEQUENCE [LARGE SCALE GENOMIC DNA]</scope>
    <source>
        <strain evidence="2 3">IFM 68171</strain>
    </source>
</reference>
<feature type="compositionally biased region" description="Polar residues" evidence="1">
    <location>
        <begin position="487"/>
        <end position="499"/>
    </location>
</feature>
<evidence type="ECO:0000313" key="3">
    <source>
        <dbReference type="Proteomes" id="UP001628179"/>
    </source>
</evidence>
<proteinExistence type="predicted"/>
<accession>A0ABQ0GQQ5</accession>
<comment type="caution">
    <text evidence="2">The sequence shown here is derived from an EMBL/GenBank/DDBJ whole genome shotgun (WGS) entry which is preliminary data.</text>
</comment>
<dbReference type="RefSeq" id="XP_070921802.1">
    <property type="nucleotide sequence ID" value="XM_071065701.1"/>
</dbReference>
<evidence type="ECO:0000313" key="2">
    <source>
        <dbReference type="EMBL" id="GAB1320072.1"/>
    </source>
</evidence>
<feature type="compositionally biased region" description="Low complexity" evidence="1">
    <location>
        <begin position="411"/>
        <end position="425"/>
    </location>
</feature>
<dbReference type="GeneID" id="98181024"/>
<name>A0ABQ0GQQ5_9PEZI</name>
<dbReference type="Proteomes" id="UP001628179">
    <property type="component" value="Unassembled WGS sequence"/>
</dbReference>
<protein>
    <recommendedName>
        <fullName evidence="4">F-box domain-containing protein</fullName>
    </recommendedName>
</protein>
<evidence type="ECO:0008006" key="4">
    <source>
        <dbReference type="Google" id="ProtNLM"/>
    </source>
</evidence>